<keyword evidence="8" id="KW-1185">Reference proteome</keyword>
<dbReference type="PANTHER" id="PTHR30419:SF8">
    <property type="entry name" value="NITROGEN ASSIMILATION TRANSCRIPTIONAL ACTIVATOR-RELATED"/>
    <property type="match status" value="1"/>
</dbReference>
<evidence type="ECO:0000256" key="3">
    <source>
        <dbReference type="ARBA" id="ARBA00023125"/>
    </source>
</evidence>
<feature type="region of interest" description="Disordered" evidence="5">
    <location>
        <begin position="305"/>
        <end position="332"/>
    </location>
</feature>
<dbReference type="InterPro" id="IPR050950">
    <property type="entry name" value="HTH-type_LysR_regulators"/>
</dbReference>
<dbReference type="EMBL" id="VTTN01000007">
    <property type="protein sequence ID" value="KAA0594907.1"/>
    <property type="molecule type" value="Genomic_DNA"/>
</dbReference>
<evidence type="ECO:0000256" key="2">
    <source>
        <dbReference type="ARBA" id="ARBA00023015"/>
    </source>
</evidence>
<feature type="compositionally biased region" description="Basic and acidic residues" evidence="5">
    <location>
        <begin position="306"/>
        <end position="317"/>
    </location>
</feature>
<protein>
    <submittedName>
        <fullName evidence="7">LysR family transcriptional regulator</fullName>
    </submittedName>
</protein>
<name>A0A5A9GKK4_AZOLI</name>
<dbReference type="Proteomes" id="UP000324927">
    <property type="component" value="Unassembled WGS sequence"/>
</dbReference>
<dbReference type="SUPFAM" id="SSF46785">
    <property type="entry name" value="Winged helix' DNA-binding domain"/>
    <property type="match status" value="1"/>
</dbReference>
<dbReference type="InterPro" id="IPR036390">
    <property type="entry name" value="WH_DNA-bd_sf"/>
</dbReference>
<dbReference type="Gene3D" id="3.40.190.290">
    <property type="match status" value="1"/>
</dbReference>
<dbReference type="InterPro" id="IPR036388">
    <property type="entry name" value="WH-like_DNA-bd_sf"/>
</dbReference>
<dbReference type="RefSeq" id="WP_149232664.1">
    <property type="nucleotide sequence ID" value="NZ_JALJXJ010000010.1"/>
</dbReference>
<evidence type="ECO:0000256" key="5">
    <source>
        <dbReference type="SAM" id="MobiDB-lite"/>
    </source>
</evidence>
<dbReference type="OrthoDB" id="5297263at2"/>
<comment type="caution">
    <text evidence="7">The sequence shown here is derived from an EMBL/GenBank/DDBJ whole genome shotgun (WGS) entry which is preliminary data.</text>
</comment>
<dbReference type="GO" id="GO:0003700">
    <property type="term" value="F:DNA-binding transcription factor activity"/>
    <property type="evidence" value="ECO:0007669"/>
    <property type="project" value="InterPro"/>
</dbReference>
<proteinExistence type="inferred from homology"/>
<evidence type="ECO:0000259" key="6">
    <source>
        <dbReference type="PROSITE" id="PS50931"/>
    </source>
</evidence>
<evidence type="ECO:0000313" key="8">
    <source>
        <dbReference type="Proteomes" id="UP000324927"/>
    </source>
</evidence>
<organism evidence="7 8">
    <name type="scientific">Azospirillum lipoferum</name>
    <dbReference type="NCBI Taxonomy" id="193"/>
    <lineage>
        <taxon>Bacteria</taxon>
        <taxon>Pseudomonadati</taxon>
        <taxon>Pseudomonadota</taxon>
        <taxon>Alphaproteobacteria</taxon>
        <taxon>Rhodospirillales</taxon>
        <taxon>Azospirillaceae</taxon>
        <taxon>Azospirillum</taxon>
    </lineage>
</organism>
<feature type="domain" description="HTH lysR-type" evidence="6">
    <location>
        <begin position="4"/>
        <end position="61"/>
    </location>
</feature>
<dbReference type="Pfam" id="PF00126">
    <property type="entry name" value="HTH_1"/>
    <property type="match status" value="1"/>
</dbReference>
<reference evidence="7 8" key="1">
    <citation type="submission" date="2019-08" db="EMBL/GenBank/DDBJ databases">
        <authorList>
            <person name="Grouzdev D."/>
            <person name="Tikhonova E."/>
            <person name="Kravchenko I."/>
        </authorList>
    </citation>
    <scope>NUCLEOTIDE SEQUENCE [LARGE SCALE GENOMIC DNA]</scope>
    <source>
        <strain evidence="7 8">59b</strain>
    </source>
</reference>
<dbReference type="SUPFAM" id="SSF53850">
    <property type="entry name" value="Periplasmic binding protein-like II"/>
    <property type="match status" value="1"/>
</dbReference>
<evidence type="ECO:0000256" key="1">
    <source>
        <dbReference type="ARBA" id="ARBA00009437"/>
    </source>
</evidence>
<dbReference type="PROSITE" id="PS50931">
    <property type="entry name" value="HTH_LYSR"/>
    <property type="match status" value="1"/>
</dbReference>
<dbReference type="GO" id="GO:0003677">
    <property type="term" value="F:DNA binding"/>
    <property type="evidence" value="ECO:0007669"/>
    <property type="project" value="UniProtKB-KW"/>
</dbReference>
<keyword evidence="2" id="KW-0805">Transcription regulation</keyword>
<dbReference type="AlphaFoldDB" id="A0A5A9GKK4"/>
<dbReference type="GO" id="GO:0005829">
    <property type="term" value="C:cytosol"/>
    <property type="evidence" value="ECO:0007669"/>
    <property type="project" value="TreeGrafter"/>
</dbReference>
<dbReference type="InterPro" id="IPR000847">
    <property type="entry name" value="LysR_HTH_N"/>
</dbReference>
<keyword evidence="3" id="KW-0238">DNA-binding</keyword>
<dbReference type="PANTHER" id="PTHR30419">
    <property type="entry name" value="HTH-TYPE TRANSCRIPTIONAL REGULATOR YBHD"/>
    <property type="match status" value="1"/>
</dbReference>
<evidence type="ECO:0000256" key="4">
    <source>
        <dbReference type="ARBA" id="ARBA00023163"/>
    </source>
</evidence>
<keyword evidence="4" id="KW-0804">Transcription</keyword>
<sequence length="332" mass="36438">MREINQRRLRYFHEVLTHGSIRRAADAINTAPSVITRQIRLLEEELGAALFERGASGATPTEAAQYVLEYWRFCRSQQENLEERISEINNLQRGSLRLAISEGYIDELMEKALLPFSKAYPNIQFTMNTMSATEVVSEVAEDVAHIGIAFNPPRSTKTRTVLKASAPVHVLVGARHPLALCPEPVTLSQVFEYPVATMPSATGLGKLVETLAYVEQLPLNIAFMTNSVHSLARFVLNNHAVTFTGAINASAMADAGEVVALRIQHPLLLKSNAQLIVKAGRNPIKSARTLIDYIGSRTGIFAPEFRTSEGPRARSEKPAPLPCKGNGRAVTP</sequence>
<evidence type="ECO:0000313" key="7">
    <source>
        <dbReference type="EMBL" id="KAA0594907.1"/>
    </source>
</evidence>
<comment type="similarity">
    <text evidence="1">Belongs to the LysR transcriptional regulatory family.</text>
</comment>
<gene>
    <name evidence="7" type="ORF">FZ942_19065</name>
</gene>
<dbReference type="Gene3D" id="1.10.10.10">
    <property type="entry name" value="Winged helix-like DNA-binding domain superfamily/Winged helix DNA-binding domain"/>
    <property type="match status" value="1"/>
</dbReference>
<dbReference type="InterPro" id="IPR005119">
    <property type="entry name" value="LysR_subst-bd"/>
</dbReference>
<dbReference type="Pfam" id="PF03466">
    <property type="entry name" value="LysR_substrate"/>
    <property type="match status" value="1"/>
</dbReference>
<accession>A0A5A9GKK4</accession>